<keyword evidence="2" id="KW-1185">Reference proteome</keyword>
<dbReference type="Proteomes" id="UP001066276">
    <property type="component" value="Chromosome 7"/>
</dbReference>
<proteinExistence type="predicted"/>
<accession>A0AAV7PXZ6</accession>
<comment type="caution">
    <text evidence="1">The sequence shown here is derived from an EMBL/GenBank/DDBJ whole genome shotgun (WGS) entry which is preliminary data.</text>
</comment>
<sequence>MKCAATSAVFCVIVRRSARSGGGCEIHIAQVAGDLCAARTLPAIPLHNSADFPALSHCDCWLLHVALAAMKTRIHRHGCSPLPPTHEEWLTKMYKMASYEWLIYNMQDKGEIFRHIRALILKATAADPCSDRWPKPLLSMVPGAAVLALMATLQAAISSEPLLLLSCPFRRL</sequence>
<organism evidence="1 2">
    <name type="scientific">Pleurodeles waltl</name>
    <name type="common">Iberian ribbed newt</name>
    <dbReference type="NCBI Taxonomy" id="8319"/>
    <lineage>
        <taxon>Eukaryota</taxon>
        <taxon>Metazoa</taxon>
        <taxon>Chordata</taxon>
        <taxon>Craniata</taxon>
        <taxon>Vertebrata</taxon>
        <taxon>Euteleostomi</taxon>
        <taxon>Amphibia</taxon>
        <taxon>Batrachia</taxon>
        <taxon>Caudata</taxon>
        <taxon>Salamandroidea</taxon>
        <taxon>Salamandridae</taxon>
        <taxon>Pleurodelinae</taxon>
        <taxon>Pleurodeles</taxon>
    </lineage>
</organism>
<name>A0AAV7PXZ6_PLEWA</name>
<dbReference type="AlphaFoldDB" id="A0AAV7PXZ6"/>
<evidence type="ECO:0000313" key="1">
    <source>
        <dbReference type="EMBL" id="KAJ1131860.1"/>
    </source>
</evidence>
<reference evidence="1" key="1">
    <citation type="journal article" date="2022" name="bioRxiv">
        <title>Sequencing and chromosome-scale assembly of the giantPleurodeles waltlgenome.</title>
        <authorList>
            <person name="Brown T."/>
            <person name="Elewa A."/>
            <person name="Iarovenko S."/>
            <person name="Subramanian E."/>
            <person name="Araus A.J."/>
            <person name="Petzold A."/>
            <person name="Susuki M."/>
            <person name="Suzuki K.-i.T."/>
            <person name="Hayashi T."/>
            <person name="Toyoda A."/>
            <person name="Oliveira C."/>
            <person name="Osipova E."/>
            <person name="Leigh N.D."/>
            <person name="Simon A."/>
            <person name="Yun M.H."/>
        </authorList>
    </citation>
    <scope>NUCLEOTIDE SEQUENCE</scope>
    <source>
        <strain evidence="1">20211129_DDA</strain>
        <tissue evidence="1">Liver</tissue>
    </source>
</reference>
<gene>
    <name evidence="1" type="ORF">NDU88_010192</name>
</gene>
<dbReference type="EMBL" id="JANPWB010000011">
    <property type="protein sequence ID" value="KAJ1131860.1"/>
    <property type="molecule type" value="Genomic_DNA"/>
</dbReference>
<protein>
    <submittedName>
        <fullName evidence="1">Uncharacterized protein</fullName>
    </submittedName>
</protein>
<evidence type="ECO:0000313" key="2">
    <source>
        <dbReference type="Proteomes" id="UP001066276"/>
    </source>
</evidence>